<accession>A0A848F7Z4</accession>
<dbReference type="RefSeq" id="WP_169160385.1">
    <property type="nucleotide sequence ID" value="NZ_JABBFW010000006.1"/>
</dbReference>
<comment type="caution">
    <text evidence="1">The sequence shown here is derived from an EMBL/GenBank/DDBJ whole genome shotgun (WGS) entry which is preliminary data.</text>
</comment>
<keyword evidence="2" id="KW-1185">Reference proteome</keyword>
<name>A0A848F7Z4_9BURK</name>
<reference evidence="1 2" key="1">
    <citation type="submission" date="2020-04" db="EMBL/GenBank/DDBJ databases">
        <title>Azohydromonas sp. isolated from soil.</title>
        <authorList>
            <person name="Dahal R.H."/>
        </authorList>
    </citation>
    <scope>NUCLEOTIDE SEQUENCE [LARGE SCALE GENOMIC DNA]</scope>
    <source>
        <strain evidence="1 2">G-1-1-14</strain>
    </source>
</reference>
<gene>
    <name evidence="1" type="ORF">HHL10_10895</name>
</gene>
<organism evidence="1 2">
    <name type="scientific">Azohydromonas caseinilytica</name>
    <dbReference type="NCBI Taxonomy" id="2728836"/>
    <lineage>
        <taxon>Bacteria</taxon>
        <taxon>Pseudomonadati</taxon>
        <taxon>Pseudomonadota</taxon>
        <taxon>Betaproteobacteria</taxon>
        <taxon>Burkholderiales</taxon>
        <taxon>Sphaerotilaceae</taxon>
        <taxon>Azohydromonas</taxon>
    </lineage>
</organism>
<evidence type="ECO:0000313" key="2">
    <source>
        <dbReference type="Proteomes" id="UP000574067"/>
    </source>
</evidence>
<dbReference type="Proteomes" id="UP000574067">
    <property type="component" value="Unassembled WGS sequence"/>
</dbReference>
<dbReference type="EMBL" id="JABBFW010000006">
    <property type="protein sequence ID" value="NML15482.1"/>
    <property type="molecule type" value="Genomic_DNA"/>
</dbReference>
<sequence length="112" mass="12676">MNLFLKIAPSRQIEAGQGAQNLDVSGLEETFMPLLFTYGSLKQGFANAHPGRRVAGLLRTREGFDLAADQNLISLIHLKQQHALPASMPRRGPLEEYRREDAGRFWWVEKTQ</sequence>
<proteinExistence type="predicted"/>
<dbReference type="AlphaFoldDB" id="A0A848F7Z4"/>
<evidence type="ECO:0000313" key="1">
    <source>
        <dbReference type="EMBL" id="NML15482.1"/>
    </source>
</evidence>
<protein>
    <submittedName>
        <fullName evidence="1">Uncharacterized protein</fullName>
    </submittedName>
</protein>